<sequence>MSSDSWKMVTERKRPLSLVEQLVKIRRIDDSSTVDYELTQDQDNHNMESALHTLRMQRMGEYEQPVYIAPMAKPSLQAPNDTLFPLMGKVKDFLAGDSQVMLILGDSGAGKSTFNRHLEHELWQDYTAGGRIPLLINLPSLERPEKDLVAEQLRWHNFLDDQIRELKLHRQLILICDGYDESQLTSNLHTTNLLNRSGQWD</sequence>
<dbReference type="EMBL" id="JAAAIN010004119">
    <property type="protein sequence ID" value="KAG0282750.1"/>
    <property type="molecule type" value="Genomic_DNA"/>
</dbReference>
<name>A0A9P6QLJ4_9FUNG</name>
<organism evidence="2 3">
    <name type="scientific">Linnemannia gamsii</name>
    <dbReference type="NCBI Taxonomy" id="64522"/>
    <lineage>
        <taxon>Eukaryota</taxon>
        <taxon>Fungi</taxon>
        <taxon>Fungi incertae sedis</taxon>
        <taxon>Mucoromycota</taxon>
        <taxon>Mortierellomycotina</taxon>
        <taxon>Mortierellomycetes</taxon>
        <taxon>Mortierellales</taxon>
        <taxon>Mortierellaceae</taxon>
        <taxon>Linnemannia</taxon>
    </lineage>
</organism>
<dbReference type="SUPFAM" id="SSF52540">
    <property type="entry name" value="P-loop containing nucleoside triphosphate hydrolases"/>
    <property type="match status" value="1"/>
</dbReference>
<dbReference type="PROSITE" id="PS00675">
    <property type="entry name" value="SIGMA54_INTERACT_1"/>
    <property type="match status" value="1"/>
</dbReference>
<dbReference type="Gene3D" id="3.40.50.300">
    <property type="entry name" value="P-loop containing nucleotide triphosphate hydrolases"/>
    <property type="match status" value="1"/>
</dbReference>
<dbReference type="Pfam" id="PF05729">
    <property type="entry name" value="NACHT"/>
    <property type="match status" value="1"/>
</dbReference>
<dbReference type="InterPro" id="IPR025662">
    <property type="entry name" value="Sigma_54_int_dom_ATP-bd_1"/>
</dbReference>
<gene>
    <name evidence="2" type="ORF">BGZ97_008863</name>
</gene>
<keyword evidence="3" id="KW-1185">Reference proteome</keyword>
<dbReference type="OrthoDB" id="2446163at2759"/>
<evidence type="ECO:0000313" key="2">
    <source>
        <dbReference type="EMBL" id="KAG0282750.1"/>
    </source>
</evidence>
<protein>
    <recommendedName>
        <fullName evidence="1">NACHT domain-containing protein</fullName>
    </recommendedName>
</protein>
<dbReference type="InterPro" id="IPR027417">
    <property type="entry name" value="P-loop_NTPase"/>
</dbReference>
<reference evidence="2" key="1">
    <citation type="journal article" date="2020" name="Fungal Divers.">
        <title>Resolving the Mortierellaceae phylogeny through synthesis of multi-gene phylogenetics and phylogenomics.</title>
        <authorList>
            <person name="Vandepol N."/>
            <person name="Liber J."/>
            <person name="Desiro A."/>
            <person name="Na H."/>
            <person name="Kennedy M."/>
            <person name="Barry K."/>
            <person name="Grigoriev I.V."/>
            <person name="Miller A.N."/>
            <person name="O'Donnell K."/>
            <person name="Stajich J.E."/>
            <person name="Bonito G."/>
        </authorList>
    </citation>
    <scope>NUCLEOTIDE SEQUENCE</scope>
    <source>
        <strain evidence="2">NVP60</strain>
    </source>
</reference>
<comment type="caution">
    <text evidence="2">The sequence shown here is derived from an EMBL/GenBank/DDBJ whole genome shotgun (WGS) entry which is preliminary data.</text>
</comment>
<dbReference type="InterPro" id="IPR007111">
    <property type="entry name" value="NACHT_NTPase"/>
</dbReference>
<dbReference type="AlphaFoldDB" id="A0A9P6QLJ4"/>
<proteinExistence type="predicted"/>
<dbReference type="CDD" id="cd02019">
    <property type="entry name" value="NK"/>
    <property type="match status" value="1"/>
</dbReference>
<feature type="domain" description="NACHT" evidence="1">
    <location>
        <begin position="100"/>
        <end position="183"/>
    </location>
</feature>
<dbReference type="Proteomes" id="UP000823405">
    <property type="component" value="Unassembled WGS sequence"/>
</dbReference>
<evidence type="ECO:0000313" key="3">
    <source>
        <dbReference type="Proteomes" id="UP000823405"/>
    </source>
</evidence>
<evidence type="ECO:0000259" key="1">
    <source>
        <dbReference type="Pfam" id="PF05729"/>
    </source>
</evidence>
<feature type="non-terminal residue" evidence="2">
    <location>
        <position position="201"/>
    </location>
</feature>
<accession>A0A9P6QLJ4</accession>